<accession>F6HS37</accession>
<dbReference type="InParanoid" id="F6HS37"/>
<dbReference type="HOGENOM" id="CLU_2487989_0_0_1"/>
<dbReference type="Proteomes" id="UP000009183">
    <property type="component" value="Chromosome 5"/>
</dbReference>
<dbReference type="EMBL" id="FN596241">
    <property type="protein sequence ID" value="CCB57496.1"/>
    <property type="molecule type" value="Genomic_DNA"/>
</dbReference>
<keyword evidence="2" id="KW-1185">Reference proteome</keyword>
<proteinExistence type="predicted"/>
<protein>
    <submittedName>
        <fullName evidence="1">Uncharacterized protein</fullName>
    </submittedName>
</protein>
<gene>
    <name evidence="1" type="ordered locus">VIT_05s0051g00200</name>
</gene>
<evidence type="ECO:0000313" key="2">
    <source>
        <dbReference type="Proteomes" id="UP000009183"/>
    </source>
</evidence>
<organism evidence="1 2">
    <name type="scientific">Vitis vinifera</name>
    <name type="common">Grape</name>
    <dbReference type="NCBI Taxonomy" id="29760"/>
    <lineage>
        <taxon>Eukaryota</taxon>
        <taxon>Viridiplantae</taxon>
        <taxon>Streptophyta</taxon>
        <taxon>Embryophyta</taxon>
        <taxon>Tracheophyta</taxon>
        <taxon>Spermatophyta</taxon>
        <taxon>Magnoliopsida</taxon>
        <taxon>eudicotyledons</taxon>
        <taxon>Gunneridae</taxon>
        <taxon>Pentapetalae</taxon>
        <taxon>rosids</taxon>
        <taxon>Vitales</taxon>
        <taxon>Vitaceae</taxon>
        <taxon>Viteae</taxon>
        <taxon>Vitis</taxon>
    </lineage>
</organism>
<dbReference type="AlphaFoldDB" id="F6HS37"/>
<dbReference type="PaxDb" id="29760-VIT_05s0051g00200.t01"/>
<name>F6HS37_VITVI</name>
<reference evidence="2" key="1">
    <citation type="journal article" date="2007" name="Nature">
        <title>The grapevine genome sequence suggests ancestral hexaploidization in major angiosperm phyla.</title>
        <authorList>
            <consortium name="The French-Italian Public Consortium for Grapevine Genome Characterization."/>
            <person name="Jaillon O."/>
            <person name="Aury J.-M."/>
            <person name="Noel B."/>
            <person name="Policriti A."/>
            <person name="Clepet C."/>
            <person name="Casagrande A."/>
            <person name="Choisne N."/>
            <person name="Aubourg S."/>
            <person name="Vitulo N."/>
            <person name="Jubin C."/>
            <person name="Vezzi A."/>
            <person name="Legeai F."/>
            <person name="Hugueney P."/>
            <person name="Dasilva C."/>
            <person name="Horner D."/>
            <person name="Mica E."/>
            <person name="Jublot D."/>
            <person name="Poulain J."/>
            <person name="Bruyere C."/>
            <person name="Billault A."/>
            <person name="Segurens B."/>
            <person name="Gouyvenoux M."/>
            <person name="Ugarte E."/>
            <person name="Cattonaro F."/>
            <person name="Anthouard V."/>
            <person name="Vico V."/>
            <person name="Del Fabbro C."/>
            <person name="Alaux M."/>
            <person name="Di Gaspero G."/>
            <person name="Dumas V."/>
            <person name="Felice N."/>
            <person name="Paillard S."/>
            <person name="Juman I."/>
            <person name="Moroldo M."/>
            <person name="Scalabrin S."/>
            <person name="Canaguier A."/>
            <person name="Le Clainche I."/>
            <person name="Malacrida G."/>
            <person name="Durand E."/>
            <person name="Pesole G."/>
            <person name="Laucou V."/>
            <person name="Chatelet P."/>
            <person name="Merdinoglu D."/>
            <person name="Delledonne M."/>
            <person name="Pezzotti M."/>
            <person name="Lecharny A."/>
            <person name="Scarpelli C."/>
            <person name="Artiguenave F."/>
            <person name="Pe M.E."/>
            <person name="Valle G."/>
            <person name="Morgante M."/>
            <person name="Caboche M."/>
            <person name="Adam-Blondon A.-F."/>
            <person name="Weissenbach J."/>
            <person name="Quetier F."/>
            <person name="Wincker P."/>
        </authorList>
    </citation>
    <scope>NUCLEOTIDE SEQUENCE [LARGE SCALE GENOMIC DNA]</scope>
    <source>
        <strain evidence="2">cv. Pinot noir / PN40024</strain>
    </source>
</reference>
<sequence>MEGIGNISAHVGPAHHAHSNFATCPMIYEGAQAIEGLFLDRCKFNPSHLNRESFKEMNRLRLLKIRSYGPAFLTCAPTRSARLAFIW</sequence>
<evidence type="ECO:0000313" key="1">
    <source>
        <dbReference type="EMBL" id="CCB57496.1"/>
    </source>
</evidence>